<protein>
    <submittedName>
        <fullName evidence="6">ARAD1D17292p</fullName>
    </submittedName>
</protein>
<proteinExistence type="inferred from homology"/>
<feature type="transmembrane region" description="Helical" evidence="4">
    <location>
        <begin position="391"/>
        <end position="413"/>
    </location>
</feature>
<dbReference type="GO" id="GO:0016020">
    <property type="term" value="C:membrane"/>
    <property type="evidence" value="ECO:0007669"/>
    <property type="project" value="UniProtKB-SubCell"/>
</dbReference>
<gene>
    <name evidence="6" type="ORF">GNLVRS02_ARAD1D17292g</name>
</gene>
<dbReference type="Gene3D" id="1.20.1250.20">
    <property type="entry name" value="MFS general substrate transporter like domains"/>
    <property type="match status" value="1"/>
</dbReference>
<evidence type="ECO:0000256" key="2">
    <source>
        <dbReference type="ARBA" id="ARBA00006727"/>
    </source>
</evidence>
<feature type="transmembrane region" description="Helical" evidence="4">
    <location>
        <begin position="256"/>
        <end position="280"/>
    </location>
</feature>
<dbReference type="SUPFAM" id="SSF103473">
    <property type="entry name" value="MFS general substrate transporter"/>
    <property type="match status" value="1"/>
</dbReference>
<dbReference type="GO" id="GO:0022857">
    <property type="term" value="F:transmembrane transporter activity"/>
    <property type="evidence" value="ECO:0007669"/>
    <property type="project" value="InterPro"/>
</dbReference>
<dbReference type="PhylomeDB" id="A0A060TFU5"/>
<keyword evidence="4" id="KW-1133">Transmembrane helix</keyword>
<feature type="transmembrane region" description="Helical" evidence="4">
    <location>
        <begin position="192"/>
        <end position="219"/>
    </location>
</feature>
<dbReference type="EMBL" id="HG937694">
    <property type="protein sequence ID" value="CDP37692.1"/>
    <property type="molecule type" value="Genomic_DNA"/>
</dbReference>
<dbReference type="InterPro" id="IPR020846">
    <property type="entry name" value="MFS_dom"/>
</dbReference>
<feature type="transmembrane region" description="Helical" evidence="4">
    <location>
        <begin position="425"/>
        <end position="443"/>
    </location>
</feature>
<feature type="transmembrane region" description="Helical" evidence="4">
    <location>
        <begin position="225"/>
        <end position="244"/>
    </location>
</feature>
<feature type="transmembrane region" description="Helical" evidence="4">
    <location>
        <begin position="300"/>
        <end position="327"/>
    </location>
</feature>
<feature type="domain" description="Major facilitator superfamily (MFS) profile" evidence="5">
    <location>
        <begin position="299"/>
        <end position="489"/>
    </location>
</feature>
<dbReference type="Pfam" id="PF07690">
    <property type="entry name" value="MFS_1"/>
    <property type="match status" value="1"/>
</dbReference>
<feature type="transmembrane region" description="Helical" evidence="4">
    <location>
        <begin position="97"/>
        <end position="126"/>
    </location>
</feature>
<accession>A0A060TFU5</accession>
<dbReference type="PROSITE" id="PS50850">
    <property type="entry name" value="MFS"/>
    <property type="match status" value="1"/>
</dbReference>
<dbReference type="InterPro" id="IPR036259">
    <property type="entry name" value="MFS_trans_sf"/>
</dbReference>
<dbReference type="PANTHER" id="PTHR11360:SF240">
    <property type="entry name" value="MONOCARBOXYLATE TRANSPORTER (EUROFUNG)-RELATED"/>
    <property type="match status" value="1"/>
</dbReference>
<evidence type="ECO:0000313" key="6">
    <source>
        <dbReference type="EMBL" id="CDP37692.1"/>
    </source>
</evidence>
<evidence type="ECO:0000256" key="4">
    <source>
        <dbReference type="SAM" id="Phobius"/>
    </source>
</evidence>
<dbReference type="InterPro" id="IPR050327">
    <property type="entry name" value="Proton-linked_MCT"/>
</dbReference>
<evidence type="ECO:0000259" key="5">
    <source>
        <dbReference type="PROSITE" id="PS50850"/>
    </source>
</evidence>
<keyword evidence="4" id="KW-0812">Transmembrane</keyword>
<comment type="subcellular location">
    <subcellularLocation>
        <location evidence="1">Membrane</location>
        <topology evidence="1">Multi-pass membrane protein</topology>
    </subcellularLocation>
</comment>
<evidence type="ECO:0000256" key="3">
    <source>
        <dbReference type="SAM" id="MobiDB-lite"/>
    </source>
</evidence>
<feature type="transmembrane region" description="Helical" evidence="4">
    <location>
        <begin position="455"/>
        <end position="476"/>
    </location>
</feature>
<feature type="transmembrane region" description="Helical" evidence="4">
    <location>
        <begin position="163"/>
        <end position="185"/>
    </location>
</feature>
<reference evidence="6" key="1">
    <citation type="submission" date="2014-02" db="EMBL/GenBank/DDBJ databases">
        <authorList>
            <person name="Genoscope - CEA"/>
        </authorList>
    </citation>
    <scope>NUCLEOTIDE SEQUENCE</scope>
    <source>
        <strain evidence="6">LS3</strain>
    </source>
</reference>
<dbReference type="InterPro" id="IPR011701">
    <property type="entry name" value="MFS"/>
</dbReference>
<comment type="similarity">
    <text evidence="2">Belongs to the major facilitator superfamily. Monocarboxylate porter (TC 2.A.1.13) family.</text>
</comment>
<reference evidence="6" key="2">
    <citation type="submission" date="2014-06" db="EMBL/GenBank/DDBJ databases">
        <title>The complete genome of Blastobotrys (Arxula) adeninivorans LS3 - a yeast of biotechnological interest.</title>
        <authorList>
            <person name="Kunze G."/>
            <person name="Gaillardin C."/>
            <person name="Czernicka M."/>
            <person name="Durrens P."/>
            <person name="Martin T."/>
            <person name="Boer E."/>
            <person name="Gabaldon T."/>
            <person name="Cruz J."/>
            <person name="Talla E."/>
            <person name="Marck C."/>
            <person name="Goffeau A."/>
            <person name="Barbe V."/>
            <person name="Baret P."/>
            <person name="Baronian K."/>
            <person name="Beier S."/>
            <person name="Bleykasten C."/>
            <person name="Bode R."/>
            <person name="Casaregola S."/>
            <person name="Despons L."/>
            <person name="Fairhead C."/>
            <person name="Giersberg M."/>
            <person name="Gierski P."/>
            <person name="Hahnel U."/>
            <person name="Hartmann A."/>
            <person name="Jankowska D."/>
            <person name="Jubin C."/>
            <person name="Jung P."/>
            <person name="Lafontaine I."/>
            <person name="Leh-Louis V."/>
            <person name="Lemaire M."/>
            <person name="Marcet-Houben M."/>
            <person name="Mascher M."/>
            <person name="Morel G."/>
            <person name="Richard G.-F."/>
            <person name="Riechen J."/>
            <person name="Sacerdot C."/>
            <person name="Sarkar A."/>
            <person name="Savel G."/>
            <person name="Schacherer J."/>
            <person name="Sherman D."/>
            <person name="Straub M.-L."/>
            <person name="Stein N."/>
            <person name="Thierry A."/>
            <person name="Trautwein-Schult A."/>
            <person name="Westhof E."/>
            <person name="Worch S."/>
            <person name="Dujon B."/>
            <person name="Souciet J.-L."/>
            <person name="Wincker P."/>
            <person name="Scholz U."/>
            <person name="Neuveglise N."/>
        </authorList>
    </citation>
    <scope>NUCLEOTIDE SEQUENCE</scope>
    <source>
        <strain evidence="6">LS3</strain>
    </source>
</reference>
<dbReference type="PANTHER" id="PTHR11360">
    <property type="entry name" value="MONOCARBOXYLATE TRANSPORTER"/>
    <property type="match status" value="1"/>
</dbReference>
<evidence type="ECO:0000256" key="1">
    <source>
        <dbReference type="ARBA" id="ARBA00004141"/>
    </source>
</evidence>
<feature type="transmembrane region" description="Helical" evidence="4">
    <location>
        <begin position="138"/>
        <end position="157"/>
    </location>
</feature>
<feature type="region of interest" description="Disordered" evidence="3">
    <location>
        <begin position="1"/>
        <end position="40"/>
    </location>
</feature>
<dbReference type="AlphaFoldDB" id="A0A060TFU5"/>
<dbReference type="CDD" id="cd17352">
    <property type="entry name" value="MFS_MCT_SLC16"/>
    <property type="match status" value="1"/>
</dbReference>
<organism evidence="6">
    <name type="scientific">Blastobotrys adeninivorans</name>
    <name type="common">Yeast</name>
    <name type="synonym">Arxula adeninivorans</name>
    <dbReference type="NCBI Taxonomy" id="409370"/>
    <lineage>
        <taxon>Eukaryota</taxon>
        <taxon>Fungi</taxon>
        <taxon>Dikarya</taxon>
        <taxon>Ascomycota</taxon>
        <taxon>Saccharomycotina</taxon>
        <taxon>Dipodascomycetes</taxon>
        <taxon>Dipodascales</taxon>
        <taxon>Trichomonascaceae</taxon>
        <taxon>Blastobotrys</taxon>
    </lineage>
</organism>
<keyword evidence="4" id="KW-0472">Membrane</keyword>
<name>A0A060TFU5_BLAAD</name>
<feature type="transmembrane region" description="Helical" evidence="4">
    <location>
        <begin position="363"/>
        <end position="384"/>
    </location>
</feature>
<sequence length="489" mass="53209">MTDSFQKNFDKDLEIGATSPSEHGPTQYFEDSRVVSSQVSRDELPVIDKIASTASTIHRTPSQMPPPPAAPMYEPSLAQVESSKTEEFDFPEGGWKAWGVVFGSWCAMAATFGMVNAMGVLQAYLAENQLKEKSDSQISWIFSVYGFLFFFGGVQVGPIFDTYGLRFVLIPGCIGSILSVFFLSVSKEYYQIMLGFGVLGGISASLVFTPAIAAVGHWFYVRRGLATGIAATGGAVGGLVYPMAIRKMLDELSFGWTMRVIGFVILLLCIGAVLTLHTRLTPNDKKGASMDLKAFKDPRFLLATLGTFMVEWGLFVPMNYLTTYALAYGIDSVRAYQMTSYLSVGSILGRGLPGYFADHFGRFNVMIITAVLAGVFCLTLWMCADGKMGPTVAFAVLFGFWSGTAICLTPVCISQICKTEDYGKRYGTCYFFVSFGVLTGMPIAGEIMKHQNGEFSGLIAFSGATYLCGAVFYLAARIVGGGWSLKKIY</sequence>